<dbReference type="AlphaFoldDB" id="A0A0P1A676"/>
<sequence>MEMELAWKIPRDHVMKTKSEAEMTLEWQSIVKSSVISRIFLLRETDANDFDKAAGLLNSCIDALSLTK</sequence>
<accession>A0A0P1A676</accession>
<name>A0A0P1A676_PLAHL</name>
<dbReference type="RefSeq" id="XP_024572030.1">
    <property type="nucleotide sequence ID" value="XM_024726658.1"/>
</dbReference>
<reference evidence="2" key="1">
    <citation type="submission" date="2014-09" db="EMBL/GenBank/DDBJ databases">
        <authorList>
            <person name="Sharma Rahul"/>
            <person name="Thines Marco"/>
        </authorList>
    </citation>
    <scope>NUCLEOTIDE SEQUENCE [LARGE SCALE GENOMIC DNA]</scope>
</reference>
<evidence type="ECO:0000313" key="1">
    <source>
        <dbReference type="EMBL" id="CEG35661.1"/>
    </source>
</evidence>
<organism evidence="1 2">
    <name type="scientific">Plasmopara halstedii</name>
    <name type="common">Downy mildew of sunflower</name>
    <dbReference type="NCBI Taxonomy" id="4781"/>
    <lineage>
        <taxon>Eukaryota</taxon>
        <taxon>Sar</taxon>
        <taxon>Stramenopiles</taxon>
        <taxon>Oomycota</taxon>
        <taxon>Peronosporomycetes</taxon>
        <taxon>Peronosporales</taxon>
        <taxon>Peronosporaceae</taxon>
        <taxon>Plasmopara</taxon>
    </lineage>
</organism>
<protein>
    <submittedName>
        <fullName evidence="1">Uncharacterized protein</fullName>
    </submittedName>
</protein>
<dbReference type="Proteomes" id="UP000054928">
    <property type="component" value="Unassembled WGS sequence"/>
</dbReference>
<proteinExistence type="predicted"/>
<evidence type="ECO:0000313" key="2">
    <source>
        <dbReference type="Proteomes" id="UP000054928"/>
    </source>
</evidence>
<dbReference type="EMBL" id="CCYD01000053">
    <property type="protein sequence ID" value="CEG35661.1"/>
    <property type="molecule type" value="Genomic_DNA"/>
</dbReference>
<dbReference type="GeneID" id="36406584"/>
<keyword evidence="2" id="KW-1185">Reference proteome</keyword>